<dbReference type="InterPro" id="IPR024191">
    <property type="entry name" value="Peptidase_M61"/>
</dbReference>
<protein>
    <submittedName>
        <fullName evidence="2">M61 family metallopeptidase</fullName>
    </submittedName>
</protein>
<dbReference type="InterPro" id="IPR001478">
    <property type="entry name" value="PDZ"/>
</dbReference>
<dbReference type="Pfam" id="PF13180">
    <property type="entry name" value="PDZ_2"/>
    <property type="match status" value="1"/>
</dbReference>
<gene>
    <name evidence="2" type="ORF">HCJ96_00385</name>
</gene>
<dbReference type="SMART" id="SM00228">
    <property type="entry name" value="PDZ"/>
    <property type="match status" value="1"/>
</dbReference>
<reference evidence="2 3" key="1">
    <citation type="submission" date="2020-03" db="EMBL/GenBank/DDBJ databases">
        <title>Alteromonas ponticola sp. nov., isolated from seawater.</title>
        <authorList>
            <person name="Yoon J.-H."/>
            <person name="Kim Y.-O."/>
        </authorList>
    </citation>
    <scope>NUCLEOTIDE SEQUENCE [LARGE SCALE GENOMIC DNA]</scope>
    <source>
        <strain evidence="2 3">MYP5</strain>
    </source>
</reference>
<sequence>MTSAIPAIQFTLKVASISQHLFHIHMRIPALDQASVVVSLPAWIPGSYMIRDFARHIVEITAWDEHNGQLSLSKTDKQTWSIDNPDRGVVYVQYQVFAFDLSVRSAFINDEYAFCNGTSVFLQVEQAQSCEYQLNVDMEGLPENWRLHTSMPPLHESQKNHFACESYLDFIDHPIFIGRCQTQTFSVGKVDFTLLLSGDYLIDIKRICDDLTPICLHHLNLFDDEPPVSSYLFITLLSDKGYGGLEHLNSTALLFPRFDLPLMGEAKQRTDSYINFLSLCSHEFFHTWNVKRIKPEVLVKPNLYCEVYTNQLWMYEGFTSYYDELAVARAGIITPQKYLEMLGENLTRVMQGNGRTRQSVAESSFDAWTRFYKQDASSVNHIVSYYVKGGLIALALDLLIREQSDHQHSLDSLMRILWQQFGKRNLGTLDNSVVQLCKEHFQVDVSDFVEQVVHGTQDVPFDQLLHVAGLSLHQRTRTHKDDKGGSPTEKPTHTRELGMIVKNTEVGVIIQQVKDNLAADQAGLQINDRIIALDGYEVNENLLQRLVEVSQEDSLPITIIRDGRLLTRSFPVVSAEKNLFYLKIENESQFAAWLGDI</sequence>
<dbReference type="PIRSF" id="PIRSF016493">
    <property type="entry name" value="Glycyl_aminpptds"/>
    <property type="match status" value="1"/>
</dbReference>
<keyword evidence="3" id="KW-1185">Reference proteome</keyword>
<dbReference type="Gene3D" id="2.30.42.10">
    <property type="match status" value="1"/>
</dbReference>
<comment type="caution">
    <text evidence="2">The sequence shown here is derived from an EMBL/GenBank/DDBJ whole genome shotgun (WGS) entry which is preliminary data.</text>
</comment>
<dbReference type="InterPro" id="IPR027268">
    <property type="entry name" value="Peptidase_M4/M1_CTD_sf"/>
</dbReference>
<evidence type="ECO:0000313" key="2">
    <source>
        <dbReference type="EMBL" id="NMH58479.1"/>
    </source>
</evidence>
<evidence type="ECO:0000259" key="1">
    <source>
        <dbReference type="PROSITE" id="PS50106"/>
    </source>
</evidence>
<evidence type="ECO:0000313" key="3">
    <source>
        <dbReference type="Proteomes" id="UP000709336"/>
    </source>
</evidence>
<proteinExistence type="predicted"/>
<dbReference type="InterPro" id="IPR036034">
    <property type="entry name" value="PDZ_sf"/>
</dbReference>
<dbReference type="EMBL" id="JAATNW010000001">
    <property type="protein sequence ID" value="NMH58479.1"/>
    <property type="molecule type" value="Genomic_DNA"/>
</dbReference>
<dbReference type="InterPro" id="IPR007963">
    <property type="entry name" value="Peptidase_M61_catalytic"/>
</dbReference>
<organism evidence="2 3">
    <name type="scientific">Alteromonas ponticola</name>
    <dbReference type="NCBI Taxonomy" id="2720613"/>
    <lineage>
        <taxon>Bacteria</taxon>
        <taxon>Pseudomonadati</taxon>
        <taxon>Pseudomonadota</taxon>
        <taxon>Gammaproteobacteria</taxon>
        <taxon>Alteromonadales</taxon>
        <taxon>Alteromonadaceae</taxon>
        <taxon>Alteromonas/Salinimonas group</taxon>
        <taxon>Alteromonas</taxon>
    </lineage>
</organism>
<dbReference type="Pfam" id="PF17899">
    <property type="entry name" value="Peptidase_M61_N"/>
    <property type="match status" value="1"/>
</dbReference>
<dbReference type="Gene3D" id="1.10.390.10">
    <property type="entry name" value="Neutral Protease Domain 2"/>
    <property type="match status" value="1"/>
</dbReference>
<feature type="domain" description="PDZ" evidence="1">
    <location>
        <begin position="475"/>
        <end position="561"/>
    </location>
</feature>
<accession>A0ABX1QXB2</accession>
<dbReference type="SUPFAM" id="SSF55486">
    <property type="entry name" value="Metalloproteases ('zincins'), catalytic domain"/>
    <property type="match status" value="1"/>
</dbReference>
<dbReference type="Pfam" id="PF05299">
    <property type="entry name" value="Peptidase_M61"/>
    <property type="match status" value="1"/>
</dbReference>
<dbReference type="Gene3D" id="2.60.40.3650">
    <property type="match status" value="1"/>
</dbReference>
<name>A0ABX1QXB2_9ALTE</name>
<dbReference type="InterPro" id="IPR040756">
    <property type="entry name" value="Peptidase_M61_N"/>
</dbReference>
<dbReference type="PROSITE" id="PS50106">
    <property type="entry name" value="PDZ"/>
    <property type="match status" value="1"/>
</dbReference>
<dbReference type="SUPFAM" id="SSF50156">
    <property type="entry name" value="PDZ domain-like"/>
    <property type="match status" value="1"/>
</dbReference>
<dbReference type="Proteomes" id="UP000709336">
    <property type="component" value="Unassembled WGS sequence"/>
</dbReference>